<dbReference type="AlphaFoldDB" id="A0A396J0B0"/>
<evidence type="ECO:0000313" key="3">
    <source>
        <dbReference type="Proteomes" id="UP000265566"/>
    </source>
</evidence>
<evidence type="ECO:0000256" key="1">
    <source>
        <dbReference type="SAM" id="SignalP"/>
    </source>
</evidence>
<gene>
    <name evidence="2" type="ORF">MtrunA17_Chr3g0134361</name>
</gene>
<dbReference type="Proteomes" id="UP000265566">
    <property type="component" value="Chromosome 3"/>
</dbReference>
<evidence type="ECO:0008006" key="4">
    <source>
        <dbReference type="Google" id="ProtNLM"/>
    </source>
</evidence>
<feature type="signal peptide" evidence="1">
    <location>
        <begin position="1"/>
        <end position="29"/>
    </location>
</feature>
<protein>
    <recommendedName>
        <fullName evidence="4">Transmembrane protein</fullName>
    </recommendedName>
</protein>
<accession>A0A396J0B0</accession>
<name>A0A396J0B0_MEDTR</name>
<reference evidence="3" key="1">
    <citation type="journal article" date="2018" name="Nat. Plants">
        <title>Whole-genome landscape of Medicago truncatula symbiotic genes.</title>
        <authorList>
            <person name="Pecrix Y."/>
            <person name="Staton S.E."/>
            <person name="Sallet E."/>
            <person name="Lelandais-Briere C."/>
            <person name="Moreau S."/>
            <person name="Carrere S."/>
            <person name="Blein T."/>
            <person name="Jardinaud M.F."/>
            <person name="Latrasse D."/>
            <person name="Zouine M."/>
            <person name="Zahm M."/>
            <person name="Kreplak J."/>
            <person name="Mayjonade B."/>
            <person name="Satge C."/>
            <person name="Perez M."/>
            <person name="Cauet S."/>
            <person name="Marande W."/>
            <person name="Chantry-Darmon C."/>
            <person name="Lopez-Roques C."/>
            <person name="Bouchez O."/>
            <person name="Berard A."/>
            <person name="Debelle F."/>
            <person name="Munos S."/>
            <person name="Bendahmane A."/>
            <person name="Berges H."/>
            <person name="Niebel A."/>
            <person name="Buitink J."/>
            <person name="Frugier F."/>
            <person name="Benhamed M."/>
            <person name="Crespi M."/>
            <person name="Gouzy J."/>
            <person name="Gamas P."/>
        </authorList>
    </citation>
    <scope>NUCLEOTIDE SEQUENCE [LARGE SCALE GENOMIC DNA]</scope>
    <source>
        <strain evidence="3">cv. Jemalong A17</strain>
    </source>
</reference>
<dbReference type="Gramene" id="rna18898">
    <property type="protein sequence ID" value="RHN70328.1"/>
    <property type="gene ID" value="gene18898"/>
</dbReference>
<keyword evidence="1" id="KW-0732">Signal</keyword>
<proteinExistence type="predicted"/>
<comment type="caution">
    <text evidence="2">The sequence shown here is derived from an EMBL/GenBank/DDBJ whole genome shotgun (WGS) entry which is preliminary data.</text>
</comment>
<sequence length="63" mass="7099">MKCILFTQQHVLILVLMILFCLSSWCVEGSRHSPATSFSFNHFIMAQAYSGPSRRGRGHSLIS</sequence>
<feature type="chain" id="PRO_5017434876" description="Transmembrane protein" evidence="1">
    <location>
        <begin position="30"/>
        <end position="63"/>
    </location>
</feature>
<evidence type="ECO:0000313" key="2">
    <source>
        <dbReference type="EMBL" id="RHN70328.1"/>
    </source>
</evidence>
<organism evidence="2 3">
    <name type="scientific">Medicago truncatula</name>
    <name type="common">Barrel medic</name>
    <name type="synonym">Medicago tribuloides</name>
    <dbReference type="NCBI Taxonomy" id="3880"/>
    <lineage>
        <taxon>Eukaryota</taxon>
        <taxon>Viridiplantae</taxon>
        <taxon>Streptophyta</taxon>
        <taxon>Embryophyta</taxon>
        <taxon>Tracheophyta</taxon>
        <taxon>Spermatophyta</taxon>
        <taxon>Magnoliopsida</taxon>
        <taxon>eudicotyledons</taxon>
        <taxon>Gunneridae</taxon>
        <taxon>Pentapetalae</taxon>
        <taxon>rosids</taxon>
        <taxon>fabids</taxon>
        <taxon>Fabales</taxon>
        <taxon>Fabaceae</taxon>
        <taxon>Papilionoideae</taxon>
        <taxon>50 kb inversion clade</taxon>
        <taxon>NPAAA clade</taxon>
        <taxon>Hologalegina</taxon>
        <taxon>IRL clade</taxon>
        <taxon>Trifolieae</taxon>
        <taxon>Medicago</taxon>
    </lineage>
</organism>
<dbReference type="EMBL" id="PSQE01000003">
    <property type="protein sequence ID" value="RHN70328.1"/>
    <property type="molecule type" value="Genomic_DNA"/>
</dbReference>